<reference evidence="7" key="1">
    <citation type="journal article" date="2014" name="Int. J. Syst. Evol. Microbiol.">
        <title>Complete genome sequence of Corynebacterium casei LMG S-19264T (=DSM 44701T), isolated from a smear-ripened cheese.</title>
        <authorList>
            <consortium name="US DOE Joint Genome Institute (JGI-PGF)"/>
            <person name="Walter F."/>
            <person name="Albersmeier A."/>
            <person name="Kalinowski J."/>
            <person name="Ruckert C."/>
        </authorList>
    </citation>
    <scope>NUCLEOTIDE SEQUENCE</scope>
    <source>
        <strain evidence="7">CGMCC 1.12726</strain>
    </source>
</reference>
<dbReference type="GO" id="GO:0019805">
    <property type="term" value="P:quinolinate biosynthetic process"/>
    <property type="evidence" value="ECO:0007669"/>
    <property type="project" value="UniProtKB-UniRule"/>
</dbReference>
<dbReference type="SUPFAM" id="SSF53383">
    <property type="entry name" value="PLP-dependent transferases"/>
    <property type="match status" value="1"/>
</dbReference>
<dbReference type="PIRSF" id="PIRSF038800">
    <property type="entry name" value="KYNU"/>
    <property type="match status" value="1"/>
</dbReference>
<evidence type="ECO:0000313" key="7">
    <source>
        <dbReference type="EMBL" id="GGF82813.1"/>
    </source>
</evidence>
<evidence type="ECO:0000313" key="8">
    <source>
        <dbReference type="Proteomes" id="UP000632858"/>
    </source>
</evidence>
<protein>
    <recommendedName>
        <fullName evidence="4 5">Kynureninase</fullName>
        <ecNumber evidence="4 5">3.7.1.3</ecNumber>
    </recommendedName>
    <alternativeName>
        <fullName evidence="4">L-kynurenine hydrolase</fullName>
    </alternativeName>
</protein>
<feature type="binding site" evidence="4">
    <location>
        <begin position="133"/>
        <end position="136"/>
    </location>
    <ligand>
        <name>pyridoxal 5'-phosphate</name>
        <dbReference type="ChEBI" id="CHEBI:597326"/>
    </ligand>
</feature>
<feature type="binding site" evidence="4">
    <location>
        <position position="301"/>
    </location>
    <ligand>
        <name>pyridoxal 5'-phosphate</name>
        <dbReference type="ChEBI" id="CHEBI:597326"/>
    </ligand>
</feature>
<dbReference type="EMBL" id="BMFO01000001">
    <property type="protein sequence ID" value="GGF82813.1"/>
    <property type="molecule type" value="Genomic_DNA"/>
</dbReference>
<dbReference type="Proteomes" id="UP000632858">
    <property type="component" value="Unassembled WGS sequence"/>
</dbReference>
<comment type="caution">
    <text evidence="4">Lacks conserved residue(s) required for the propagation of feature annotation.</text>
</comment>
<sequence length="424" mass="46623">MSGLFTEAHALAQDLADPLAHFRALFHIPQHQGRDQWYFCGNSLGLQPKSVRAALQQELDDWAAFGVEGHFHAKHPWMPYHTELRDLLAECVGAKPLEVVAMNSLTVNLHLLMVSFYRPTPTRPAIVIEQGAFPSDRYAVESQIRFHGHDPAECLIEVGADSDSGLVTEDALAQVMAEHGHRVALVLWPGVQYRTGQAFDLRAISVLGHTHGSKVGFDLAHAVGNLPLQLHASGADFAAWCSYKYLNAGPGAIAGAFVHERHATAALPRFNGWWGHRQDTRFKMGAEFQGSPGADGWQLSNPPILAMAPLRASLEIFQQAGIDALRRKSKALTGYLAALIAQELAGVIRNVTPADPERRGCQLSLQVLAGREAGRALFEHLMAEGVIGDWREPDVIRLSPTPLYNRFGDCYHAVRVIKQWADAR</sequence>
<dbReference type="InterPro" id="IPR015422">
    <property type="entry name" value="PyrdxlP-dep_Trfase_small"/>
</dbReference>
<keyword evidence="3 4" id="KW-0663">Pyridoxal phosphate</keyword>
<dbReference type="GO" id="GO:0097053">
    <property type="term" value="P:L-kynurenine catabolic process"/>
    <property type="evidence" value="ECO:0007669"/>
    <property type="project" value="UniProtKB-UniRule"/>
</dbReference>
<dbReference type="Pfam" id="PF22580">
    <property type="entry name" value="KYNU_C"/>
    <property type="match status" value="1"/>
</dbReference>
<dbReference type="InterPro" id="IPR015424">
    <property type="entry name" value="PyrdxlP-dep_Trfase"/>
</dbReference>
<accession>A0A917CCC5</accession>
<dbReference type="RefSeq" id="WP_188446637.1">
    <property type="nucleotide sequence ID" value="NZ_BMFO01000001.1"/>
</dbReference>
<dbReference type="GO" id="GO:0019441">
    <property type="term" value="P:L-tryptophan catabolic process to kynurenine"/>
    <property type="evidence" value="ECO:0007669"/>
    <property type="project" value="TreeGrafter"/>
</dbReference>
<feature type="binding site" evidence="4">
    <location>
        <position position="218"/>
    </location>
    <ligand>
        <name>pyridoxal 5'-phosphate</name>
        <dbReference type="ChEBI" id="CHEBI:597326"/>
    </ligand>
</feature>
<feature type="binding site" evidence="4">
    <location>
        <position position="105"/>
    </location>
    <ligand>
        <name>pyridoxal 5'-phosphate</name>
        <dbReference type="ChEBI" id="CHEBI:597326"/>
    </ligand>
</feature>
<feature type="binding site" evidence="4">
    <location>
        <position position="243"/>
    </location>
    <ligand>
        <name>pyridoxal 5'-phosphate</name>
        <dbReference type="ChEBI" id="CHEBI:597326"/>
    </ligand>
</feature>
<organism evidence="7 8">
    <name type="scientific">Arenimonas maotaiensis</name>
    <dbReference type="NCBI Taxonomy" id="1446479"/>
    <lineage>
        <taxon>Bacteria</taxon>
        <taxon>Pseudomonadati</taxon>
        <taxon>Pseudomonadota</taxon>
        <taxon>Gammaproteobacteria</taxon>
        <taxon>Lysobacterales</taxon>
        <taxon>Lysobacteraceae</taxon>
        <taxon>Arenimonas</taxon>
    </lineage>
</organism>
<dbReference type="InterPro" id="IPR010111">
    <property type="entry name" value="Kynureninase"/>
</dbReference>
<dbReference type="FunFam" id="3.40.640.10:FF:000031">
    <property type="entry name" value="Kynureninase"/>
    <property type="match status" value="1"/>
</dbReference>
<comment type="catalytic activity">
    <reaction evidence="6">
        <text>3-hydroxy-L-kynurenine + H2O = 3-hydroxyanthranilate + L-alanine + H(+)</text>
        <dbReference type="Rhea" id="RHEA:25143"/>
        <dbReference type="ChEBI" id="CHEBI:15377"/>
        <dbReference type="ChEBI" id="CHEBI:15378"/>
        <dbReference type="ChEBI" id="CHEBI:36559"/>
        <dbReference type="ChEBI" id="CHEBI:57972"/>
        <dbReference type="ChEBI" id="CHEBI:58125"/>
        <dbReference type="EC" id="3.7.1.3"/>
    </reaction>
</comment>
<dbReference type="Gene3D" id="3.40.640.10">
    <property type="entry name" value="Type I PLP-dependent aspartate aminotransferase-like (Major domain)"/>
    <property type="match status" value="1"/>
</dbReference>
<dbReference type="GO" id="GO:0043420">
    <property type="term" value="P:anthranilate metabolic process"/>
    <property type="evidence" value="ECO:0007669"/>
    <property type="project" value="TreeGrafter"/>
</dbReference>
<dbReference type="GO" id="GO:0005737">
    <property type="term" value="C:cytoplasm"/>
    <property type="evidence" value="ECO:0007669"/>
    <property type="project" value="UniProtKB-UniRule"/>
</dbReference>
<evidence type="ECO:0000256" key="2">
    <source>
        <dbReference type="ARBA" id="ARBA00022801"/>
    </source>
</evidence>
<dbReference type="Gene3D" id="3.90.1150.10">
    <property type="entry name" value="Aspartate Aminotransferase, domain 1"/>
    <property type="match status" value="1"/>
</dbReference>
<evidence type="ECO:0000256" key="5">
    <source>
        <dbReference type="NCBIfam" id="TIGR01814"/>
    </source>
</evidence>
<name>A0A917CCC5_9GAMM</name>
<feature type="binding site" evidence="4">
    <location>
        <position position="221"/>
    </location>
    <ligand>
        <name>pyridoxal 5'-phosphate</name>
        <dbReference type="ChEBI" id="CHEBI:597326"/>
    </ligand>
</feature>
<dbReference type="GO" id="GO:0030429">
    <property type="term" value="F:kynureninase activity"/>
    <property type="evidence" value="ECO:0007669"/>
    <property type="project" value="UniProtKB-UniRule"/>
</dbReference>
<proteinExistence type="inferred from homology"/>
<feature type="binding site" evidence="4">
    <location>
        <position position="106"/>
    </location>
    <ligand>
        <name>pyridoxal 5'-phosphate</name>
        <dbReference type="ChEBI" id="CHEBI:597326"/>
    </ligand>
</feature>
<dbReference type="GO" id="GO:0009435">
    <property type="term" value="P:NAD+ biosynthetic process"/>
    <property type="evidence" value="ECO:0007669"/>
    <property type="project" value="UniProtKB-UniRule"/>
</dbReference>
<comment type="catalytic activity">
    <reaction evidence="4 6">
        <text>L-kynurenine + H2O = anthranilate + L-alanine + H(+)</text>
        <dbReference type="Rhea" id="RHEA:16813"/>
        <dbReference type="ChEBI" id="CHEBI:15377"/>
        <dbReference type="ChEBI" id="CHEBI:15378"/>
        <dbReference type="ChEBI" id="CHEBI:16567"/>
        <dbReference type="ChEBI" id="CHEBI:57959"/>
        <dbReference type="ChEBI" id="CHEBI:57972"/>
        <dbReference type="EC" id="3.7.1.3"/>
    </reaction>
</comment>
<comment type="pathway">
    <text evidence="4 6">Amino-acid degradation; L-kynurenine degradation; L-alanine and anthranilate from L-kynurenine: step 1/1.</text>
</comment>
<comment type="function">
    <text evidence="4 6">Catalyzes the cleavage of L-kynurenine (L-Kyn) and L-3-hydroxykynurenine (L-3OHKyn) into anthranilic acid (AA) and 3-hydroxyanthranilic acid (3-OHAA), respectively.</text>
</comment>
<evidence type="ECO:0000256" key="3">
    <source>
        <dbReference type="ARBA" id="ARBA00022898"/>
    </source>
</evidence>
<comment type="cofactor">
    <cofactor evidence="4 6">
        <name>pyridoxal 5'-phosphate</name>
        <dbReference type="ChEBI" id="CHEBI:597326"/>
    </cofactor>
</comment>
<dbReference type="PANTHER" id="PTHR14084:SF0">
    <property type="entry name" value="KYNURENINASE"/>
    <property type="match status" value="1"/>
</dbReference>
<dbReference type="PANTHER" id="PTHR14084">
    <property type="entry name" value="KYNURENINASE"/>
    <property type="match status" value="1"/>
</dbReference>
<dbReference type="EC" id="3.7.1.3" evidence="4 5"/>
<comment type="subunit">
    <text evidence="4 6">Homodimer.</text>
</comment>
<gene>
    <name evidence="4 7" type="primary">kynU</name>
    <name evidence="7" type="ORF">GCM10010960_01130</name>
</gene>
<comment type="pathway">
    <text evidence="4 6">Cofactor biosynthesis; NAD(+) biosynthesis; quinolinate from L-kynurenine: step 2/3.</text>
</comment>
<dbReference type="GO" id="GO:0030170">
    <property type="term" value="F:pyridoxal phosphate binding"/>
    <property type="evidence" value="ECO:0007669"/>
    <property type="project" value="UniProtKB-UniRule"/>
</dbReference>
<keyword evidence="1 4" id="KW-0662">Pyridine nucleotide biosynthesis</keyword>
<dbReference type="NCBIfam" id="TIGR01814">
    <property type="entry name" value="kynureninase"/>
    <property type="match status" value="1"/>
</dbReference>
<keyword evidence="8" id="KW-1185">Reference proteome</keyword>
<feature type="modified residue" description="N6-(pyridoxal phosphate)lysine" evidence="4">
    <location>
        <position position="244"/>
    </location>
</feature>
<keyword evidence="2 4" id="KW-0378">Hydrolase</keyword>
<evidence type="ECO:0000256" key="1">
    <source>
        <dbReference type="ARBA" id="ARBA00022642"/>
    </source>
</evidence>
<dbReference type="HAMAP" id="MF_01970">
    <property type="entry name" value="Kynureninase"/>
    <property type="match status" value="1"/>
</dbReference>
<dbReference type="AlphaFoldDB" id="A0A917CCC5"/>
<dbReference type="InterPro" id="IPR015421">
    <property type="entry name" value="PyrdxlP-dep_Trfase_major"/>
</dbReference>
<comment type="similarity">
    <text evidence="4 6">Belongs to the kynureninase family.</text>
</comment>
<evidence type="ECO:0000256" key="6">
    <source>
        <dbReference type="PIRNR" id="PIRNR038800"/>
    </source>
</evidence>
<evidence type="ECO:0000256" key="4">
    <source>
        <dbReference type="HAMAP-Rule" id="MF_01970"/>
    </source>
</evidence>
<comment type="caution">
    <text evidence="7">The sequence shown here is derived from an EMBL/GenBank/DDBJ whole genome shotgun (WGS) entry which is preliminary data.</text>
</comment>
<reference evidence="7" key="2">
    <citation type="submission" date="2020-09" db="EMBL/GenBank/DDBJ databases">
        <authorList>
            <person name="Sun Q."/>
            <person name="Zhou Y."/>
        </authorList>
    </citation>
    <scope>NUCLEOTIDE SEQUENCE</scope>
    <source>
        <strain evidence="7">CGMCC 1.12726</strain>
    </source>
</reference>
<feature type="binding site" evidence="4">
    <location>
        <position position="273"/>
    </location>
    <ligand>
        <name>pyridoxal 5'-phosphate</name>
        <dbReference type="ChEBI" id="CHEBI:597326"/>
    </ligand>
</feature>